<proteinExistence type="predicted"/>
<dbReference type="AlphaFoldDB" id="A0A7J0D8I4"/>
<comment type="caution">
    <text evidence="1">The sequence shown here is derived from an EMBL/GenBank/DDBJ whole genome shotgun (WGS) entry which is preliminary data.</text>
</comment>
<keyword evidence="2" id="KW-1185">Reference proteome</keyword>
<organism evidence="1 2">
    <name type="scientific">Actinidia rufa</name>
    <dbReference type="NCBI Taxonomy" id="165716"/>
    <lineage>
        <taxon>Eukaryota</taxon>
        <taxon>Viridiplantae</taxon>
        <taxon>Streptophyta</taxon>
        <taxon>Embryophyta</taxon>
        <taxon>Tracheophyta</taxon>
        <taxon>Spermatophyta</taxon>
        <taxon>Magnoliopsida</taxon>
        <taxon>eudicotyledons</taxon>
        <taxon>Gunneridae</taxon>
        <taxon>Pentapetalae</taxon>
        <taxon>asterids</taxon>
        <taxon>Ericales</taxon>
        <taxon>Actinidiaceae</taxon>
        <taxon>Actinidia</taxon>
    </lineage>
</organism>
<dbReference type="EMBL" id="BJWL01000095">
    <property type="protein sequence ID" value="GFS29699.1"/>
    <property type="molecule type" value="Genomic_DNA"/>
</dbReference>
<evidence type="ECO:0000313" key="1">
    <source>
        <dbReference type="EMBL" id="GFS29699.1"/>
    </source>
</evidence>
<evidence type="ECO:0000313" key="2">
    <source>
        <dbReference type="Proteomes" id="UP000585474"/>
    </source>
</evidence>
<accession>A0A7J0D8I4</accession>
<dbReference type="Proteomes" id="UP000585474">
    <property type="component" value="Unassembled WGS sequence"/>
</dbReference>
<gene>
    <name evidence="1" type="ORF">Acr_00g0007910</name>
</gene>
<reference evidence="2" key="1">
    <citation type="submission" date="2019-07" db="EMBL/GenBank/DDBJ databases">
        <title>De Novo Assembly of kiwifruit Actinidia rufa.</title>
        <authorList>
            <person name="Sugita-Konishi S."/>
            <person name="Sato K."/>
            <person name="Mori E."/>
            <person name="Abe Y."/>
            <person name="Kisaki G."/>
            <person name="Hamano K."/>
            <person name="Suezawa K."/>
            <person name="Otani M."/>
            <person name="Fukuda T."/>
            <person name="Manabe T."/>
            <person name="Gomi K."/>
            <person name="Tabuchi M."/>
            <person name="Akimitsu K."/>
            <person name="Kataoka I."/>
        </authorList>
    </citation>
    <scope>NUCLEOTIDE SEQUENCE [LARGE SCALE GENOMIC DNA]</scope>
    <source>
        <strain evidence="2">cv. Fuchu</strain>
    </source>
</reference>
<name>A0A7J0D8I4_9ERIC</name>
<protein>
    <submittedName>
        <fullName evidence="1">Uncharacterized protein</fullName>
    </submittedName>
</protein>
<sequence>MVPNLAISLISSPSSLILHGWAIIFSLPDFFSNWPPHPAAAGDGTNKGISCPWSSGPSHGGEITVVPSFFGWVITAVPLSPFCLERGGLSFCMDAPISRKQDQIGRIDLRTWSLLSWYLSMMDFDHVILTSSLFDRDEKWVPNLFAELNG</sequence>